<evidence type="ECO:0000313" key="4">
    <source>
        <dbReference type="Proteomes" id="UP001183615"/>
    </source>
</evidence>
<dbReference type="PANTHER" id="PTHR11091">
    <property type="entry name" value="OXIDOREDUCTASE-RELATED"/>
    <property type="match status" value="1"/>
</dbReference>
<dbReference type="Gene3D" id="1.10.1530.10">
    <property type="match status" value="1"/>
</dbReference>
<dbReference type="Gene3D" id="3.30.1370.60">
    <property type="entry name" value="Hypothetical oxidoreductase yiak, domain 2"/>
    <property type="match status" value="1"/>
</dbReference>
<evidence type="ECO:0000256" key="1">
    <source>
        <dbReference type="ARBA" id="ARBA00006056"/>
    </source>
</evidence>
<name>A0ABU2S2S4_9ACTN</name>
<sequence length="369" mass="37628">MTDGSAQDVPHDPAAGAPDGEIRVDAAELTGLAAALLTAAGVPAEPARAVAASLVEADLVGHGSHGVRRLPAYLAAIAEGVIDPAAAPVVAARRAATAVIDGRRAFGQLAARRAADELASLCEEFAAGVVTVRDCNHVGRLGEYAADLAERGLVAIALSNADPTVAPHGGRERRLGTNPLAWALPRAAGRPPVVMDWATAAVAEGKLGVARARGRSVPPGLLLDAAGAASTDPADFYRGGALLPFGGHKGYGLSVVIEIAGGLLSGAGISSLPGYGGRFGTVMIGVRIDAFVPLDTFRTETESFCAELAGTPLAEGHREVLAPGEPEERARARHLAHGVPLPSGTWRRLLALRDEPGPGQAREPGGRRP</sequence>
<dbReference type="SUPFAM" id="SSF89733">
    <property type="entry name" value="L-sulfolactate dehydrogenase-like"/>
    <property type="match status" value="1"/>
</dbReference>
<dbReference type="InterPro" id="IPR043143">
    <property type="entry name" value="Mal/L-sulf/L-lact_DH-like_NADP"/>
</dbReference>
<evidence type="ECO:0000256" key="2">
    <source>
        <dbReference type="ARBA" id="ARBA00023002"/>
    </source>
</evidence>
<dbReference type="EMBL" id="JAVREV010000005">
    <property type="protein sequence ID" value="MDT0443088.1"/>
    <property type="molecule type" value="Genomic_DNA"/>
</dbReference>
<proteinExistence type="inferred from homology"/>
<dbReference type="InterPro" id="IPR003767">
    <property type="entry name" value="Malate/L-lactate_DH-like"/>
</dbReference>
<organism evidence="3 4">
    <name type="scientific">Streptomyces johnsoniae</name>
    <dbReference type="NCBI Taxonomy" id="3075532"/>
    <lineage>
        <taxon>Bacteria</taxon>
        <taxon>Bacillati</taxon>
        <taxon>Actinomycetota</taxon>
        <taxon>Actinomycetes</taxon>
        <taxon>Kitasatosporales</taxon>
        <taxon>Streptomycetaceae</taxon>
        <taxon>Streptomyces</taxon>
    </lineage>
</organism>
<reference evidence="4" key="1">
    <citation type="submission" date="2023-07" db="EMBL/GenBank/DDBJ databases">
        <title>30 novel species of actinomycetes from the DSMZ collection.</title>
        <authorList>
            <person name="Nouioui I."/>
        </authorList>
    </citation>
    <scope>NUCLEOTIDE SEQUENCE [LARGE SCALE GENOMIC DNA]</scope>
    <source>
        <strain evidence="4">DSM 41886</strain>
    </source>
</reference>
<dbReference type="InterPro" id="IPR043144">
    <property type="entry name" value="Mal/L-sulf/L-lact_DH-like_ah"/>
</dbReference>
<dbReference type="Proteomes" id="UP001183615">
    <property type="component" value="Unassembled WGS sequence"/>
</dbReference>
<comment type="caution">
    <text evidence="3">The sequence shown here is derived from an EMBL/GenBank/DDBJ whole genome shotgun (WGS) entry which is preliminary data.</text>
</comment>
<dbReference type="Pfam" id="PF02615">
    <property type="entry name" value="Ldh_2"/>
    <property type="match status" value="1"/>
</dbReference>
<dbReference type="PANTHER" id="PTHR11091:SF0">
    <property type="entry name" value="MALATE DEHYDROGENASE"/>
    <property type="match status" value="1"/>
</dbReference>
<dbReference type="RefSeq" id="WP_311617470.1">
    <property type="nucleotide sequence ID" value="NZ_JAVREV010000005.1"/>
</dbReference>
<gene>
    <name evidence="3" type="ORF">RM779_10840</name>
</gene>
<protein>
    <submittedName>
        <fullName evidence="3">Ldh family oxidoreductase</fullName>
    </submittedName>
</protein>
<accession>A0ABU2S2S4</accession>
<evidence type="ECO:0000313" key="3">
    <source>
        <dbReference type="EMBL" id="MDT0443088.1"/>
    </source>
</evidence>
<dbReference type="InterPro" id="IPR036111">
    <property type="entry name" value="Mal/L-sulfo/L-lacto_DH-like_sf"/>
</dbReference>
<keyword evidence="2" id="KW-0560">Oxidoreductase</keyword>
<comment type="similarity">
    <text evidence="1">Belongs to the LDH2/MDH2 oxidoreductase family.</text>
</comment>
<keyword evidence="4" id="KW-1185">Reference proteome</keyword>